<keyword evidence="5" id="KW-1185">Reference proteome</keyword>
<dbReference type="InterPro" id="IPR036409">
    <property type="entry name" value="Aldolase_II/adducin_N_sf"/>
</dbReference>
<dbReference type="GO" id="GO:0016832">
    <property type="term" value="F:aldehyde-lyase activity"/>
    <property type="evidence" value="ECO:0007669"/>
    <property type="project" value="TreeGrafter"/>
</dbReference>
<evidence type="ECO:0000256" key="1">
    <source>
        <dbReference type="ARBA" id="ARBA00022723"/>
    </source>
</evidence>
<reference evidence="4 5" key="1">
    <citation type="submission" date="2019-04" db="EMBL/GenBank/DDBJ databases">
        <authorList>
            <person name="Jiang L."/>
        </authorList>
    </citation>
    <scope>NUCLEOTIDE SEQUENCE [LARGE SCALE GENOMIC DNA]</scope>
    <source>
        <strain evidence="4 5">YIM 131853</strain>
    </source>
</reference>
<dbReference type="Pfam" id="PF00596">
    <property type="entry name" value="Aldolase_II"/>
    <property type="match status" value="1"/>
</dbReference>
<dbReference type="GO" id="GO:0005829">
    <property type="term" value="C:cytosol"/>
    <property type="evidence" value="ECO:0007669"/>
    <property type="project" value="TreeGrafter"/>
</dbReference>
<evidence type="ECO:0000313" key="5">
    <source>
        <dbReference type="Proteomes" id="UP000309133"/>
    </source>
</evidence>
<protein>
    <submittedName>
        <fullName evidence="4">Class II aldolase</fullName>
    </submittedName>
</protein>
<dbReference type="AlphaFoldDB" id="A0A4S4FGH7"/>
<dbReference type="InterPro" id="IPR001303">
    <property type="entry name" value="Aldolase_II/adducin_N"/>
</dbReference>
<dbReference type="InterPro" id="IPR050197">
    <property type="entry name" value="Aldolase_class_II_sugar_metab"/>
</dbReference>
<dbReference type="GO" id="GO:0046872">
    <property type="term" value="F:metal ion binding"/>
    <property type="evidence" value="ECO:0007669"/>
    <property type="project" value="UniProtKB-KW"/>
</dbReference>
<dbReference type="SUPFAM" id="SSF53639">
    <property type="entry name" value="AraD/HMP-PK domain-like"/>
    <property type="match status" value="1"/>
</dbReference>
<proteinExistence type="predicted"/>
<dbReference type="PANTHER" id="PTHR22789:SF0">
    <property type="entry name" value="3-OXO-TETRONATE 4-PHOSPHATE DECARBOXYLASE-RELATED"/>
    <property type="match status" value="1"/>
</dbReference>
<dbReference type="Gene3D" id="3.40.225.10">
    <property type="entry name" value="Class II aldolase/adducin N-terminal domain"/>
    <property type="match status" value="1"/>
</dbReference>
<accession>A0A4S4FGH7</accession>
<sequence length="256" mass="26968">MATRWDPALVDDELLELSLSLGDPAKDLVILAEGNASKRLDDDAIVIKTSGSYLSRVTSADFVVTEIEAIMAVVDDESATQADLSAILDAGEHGGAPRKASIETLVHAAVHSIAPAVYVAHTHPTPVVALLASVHAATTFDEWVYSDEAVVIGQPLFVPYAEPGLALGRIFAKALRTAVDERGEAPSLILLGNHGLVARANTAEAAEAITLMAVKGAKIRLAALSAGGVVGLGKDTVDHYFLREDMTERRQRLAGM</sequence>
<evidence type="ECO:0000259" key="3">
    <source>
        <dbReference type="SMART" id="SM01007"/>
    </source>
</evidence>
<evidence type="ECO:0000256" key="2">
    <source>
        <dbReference type="ARBA" id="ARBA00023239"/>
    </source>
</evidence>
<keyword evidence="1" id="KW-0479">Metal-binding</keyword>
<dbReference type="RefSeq" id="WP_136427653.1">
    <property type="nucleotide sequence ID" value="NZ_SSSM01000005.1"/>
</dbReference>
<gene>
    <name evidence="4" type="ORF">E6C64_11420</name>
</gene>
<dbReference type="OrthoDB" id="9774430at2"/>
<dbReference type="Proteomes" id="UP000309133">
    <property type="component" value="Unassembled WGS sequence"/>
</dbReference>
<dbReference type="EMBL" id="SSSM01000005">
    <property type="protein sequence ID" value="THG29323.1"/>
    <property type="molecule type" value="Genomic_DNA"/>
</dbReference>
<comment type="caution">
    <text evidence="4">The sequence shown here is derived from an EMBL/GenBank/DDBJ whole genome shotgun (WGS) entry which is preliminary data.</text>
</comment>
<evidence type="ECO:0000313" key="4">
    <source>
        <dbReference type="EMBL" id="THG29323.1"/>
    </source>
</evidence>
<dbReference type="SMART" id="SM01007">
    <property type="entry name" value="Aldolase_II"/>
    <property type="match status" value="1"/>
</dbReference>
<name>A0A4S4FGH7_9MICO</name>
<feature type="domain" description="Class II aldolase/adducin N-terminal" evidence="3">
    <location>
        <begin position="12"/>
        <end position="221"/>
    </location>
</feature>
<dbReference type="PANTHER" id="PTHR22789">
    <property type="entry name" value="FUCULOSE PHOSPHATE ALDOLASE"/>
    <property type="match status" value="1"/>
</dbReference>
<organism evidence="4 5">
    <name type="scientific">Naasia lichenicola</name>
    <dbReference type="NCBI Taxonomy" id="2565933"/>
    <lineage>
        <taxon>Bacteria</taxon>
        <taxon>Bacillati</taxon>
        <taxon>Actinomycetota</taxon>
        <taxon>Actinomycetes</taxon>
        <taxon>Micrococcales</taxon>
        <taxon>Microbacteriaceae</taxon>
        <taxon>Naasia</taxon>
    </lineage>
</organism>
<keyword evidence="2" id="KW-0456">Lyase</keyword>
<dbReference type="GO" id="GO:0019323">
    <property type="term" value="P:pentose catabolic process"/>
    <property type="evidence" value="ECO:0007669"/>
    <property type="project" value="TreeGrafter"/>
</dbReference>